<comment type="caution">
    <text evidence="2">The sequence shown here is derived from an EMBL/GenBank/DDBJ whole genome shotgun (WGS) entry which is preliminary data.</text>
</comment>
<dbReference type="Proteomes" id="UP001597034">
    <property type="component" value="Unassembled WGS sequence"/>
</dbReference>
<dbReference type="InterPro" id="IPR049251">
    <property type="entry name" value="DUF6884"/>
</dbReference>
<gene>
    <name evidence="2" type="ORF">ACFSBL_14445</name>
</gene>
<protein>
    <submittedName>
        <fullName evidence="2">DUF6884 domain-containing protein</fullName>
    </submittedName>
</protein>
<evidence type="ECO:0000259" key="1">
    <source>
        <dbReference type="Pfam" id="PF21818"/>
    </source>
</evidence>
<evidence type="ECO:0000313" key="3">
    <source>
        <dbReference type="Proteomes" id="UP001597034"/>
    </source>
</evidence>
<dbReference type="EMBL" id="JBHUDO010000003">
    <property type="protein sequence ID" value="MFD1646888.1"/>
    <property type="molecule type" value="Genomic_DNA"/>
</dbReference>
<keyword evidence="3" id="KW-1185">Reference proteome</keyword>
<reference evidence="2 3" key="1">
    <citation type="journal article" date="2019" name="Int. J. Syst. Evol. Microbiol.">
        <title>The Global Catalogue of Microorganisms (GCM) 10K type strain sequencing project: providing services to taxonomists for standard genome sequencing and annotation.</title>
        <authorList>
            <consortium name="The Broad Institute Genomics Platform"/>
            <consortium name="The Broad Institute Genome Sequencing Center for Infectious Disease"/>
            <person name="Wu L."/>
            <person name="Ma J."/>
        </authorList>
    </citation>
    <scope>NUCLEOTIDE SEQUENCE [LARGE SCALE GENOMIC DNA]</scope>
    <source>
        <strain evidence="2 3">CGMCC 1.10390</strain>
    </source>
</reference>
<name>A0ABD6DLC3_9EURY</name>
<proteinExistence type="predicted"/>
<organism evidence="2 3">
    <name type="scientific">Haloarchaeobius litoreus</name>
    <dbReference type="NCBI Taxonomy" id="755306"/>
    <lineage>
        <taxon>Archaea</taxon>
        <taxon>Methanobacteriati</taxon>
        <taxon>Methanobacteriota</taxon>
        <taxon>Stenosarchaea group</taxon>
        <taxon>Halobacteria</taxon>
        <taxon>Halobacteriales</taxon>
        <taxon>Halorubellaceae</taxon>
        <taxon>Haloarchaeobius</taxon>
    </lineage>
</organism>
<sequence length="158" mass="17414">MPSLLVQSCSKSKQQPGESVPALELYSGFFFKIIKKAKREGAFNDGIDLCILSAEHGLIDSDADIDWYDRRMDADRARYLAPSVKSDLRERAANGYDDVIVNAGKDYHQTIDDISPDFPTTVYTIDGTGIGDKGNTLKRLVRGQTTPAACDDIIQILP</sequence>
<dbReference type="AlphaFoldDB" id="A0ABD6DLC3"/>
<feature type="domain" description="DUF6884" evidence="1">
    <location>
        <begin position="8"/>
        <end position="138"/>
    </location>
</feature>
<dbReference type="Pfam" id="PF21818">
    <property type="entry name" value="DUF6884"/>
    <property type="match status" value="1"/>
</dbReference>
<dbReference type="RefSeq" id="WP_256401041.1">
    <property type="nucleotide sequence ID" value="NZ_JANHJR010000003.1"/>
</dbReference>
<accession>A0ABD6DLC3</accession>
<evidence type="ECO:0000313" key="2">
    <source>
        <dbReference type="EMBL" id="MFD1646888.1"/>
    </source>
</evidence>